<dbReference type="AlphaFoldDB" id="A0A3B0THH1"/>
<dbReference type="Gene3D" id="3.40.50.1110">
    <property type="entry name" value="SGNH hydrolase"/>
    <property type="match status" value="1"/>
</dbReference>
<name>A0A3B0THH1_9ZZZZ</name>
<dbReference type="InterPro" id="IPR013830">
    <property type="entry name" value="SGNH_hydro"/>
</dbReference>
<accession>A0A3B0THH1</accession>
<dbReference type="Pfam" id="PF13472">
    <property type="entry name" value="Lipase_GDSL_2"/>
    <property type="match status" value="1"/>
</dbReference>
<organism evidence="2">
    <name type="scientific">hydrothermal vent metagenome</name>
    <dbReference type="NCBI Taxonomy" id="652676"/>
    <lineage>
        <taxon>unclassified sequences</taxon>
        <taxon>metagenomes</taxon>
        <taxon>ecological metagenomes</taxon>
    </lineage>
</organism>
<dbReference type="InterPro" id="IPR036514">
    <property type="entry name" value="SGNH_hydro_sf"/>
</dbReference>
<feature type="domain" description="SGNH hydrolase-type esterase" evidence="1">
    <location>
        <begin position="97"/>
        <end position="351"/>
    </location>
</feature>
<protein>
    <recommendedName>
        <fullName evidence="1">SGNH hydrolase-type esterase domain-containing protein</fullName>
    </recommendedName>
</protein>
<feature type="non-terminal residue" evidence="2">
    <location>
        <position position="354"/>
    </location>
</feature>
<evidence type="ECO:0000313" key="2">
    <source>
        <dbReference type="EMBL" id="VAW18121.1"/>
    </source>
</evidence>
<dbReference type="EMBL" id="UOEN01000404">
    <property type="protein sequence ID" value="VAW18121.1"/>
    <property type="molecule type" value="Genomic_DNA"/>
</dbReference>
<dbReference type="SUPFAM" id="SSF52266">
    <property type="entry name" value="SGNH hydrolase"/>
    <property type="match status" value="1"/>
</dbReference>
<gene>
    <name evidence="2" type="ORF">MNBD_BACTEROID05-538</name>
</gene>
<reference evidence="2" key="1">
    <citation type="submission" date="2018-06" db="EMBL/GenBank/DDBJ databases">
        <authorList>
            <person name="Zhirakovskaya E."/>
        </authorList>
    </citation>
    <scope>NUCLEOTIDE SEQUENCE</scope>
</reference>
<sequence length="354" mass="41832">MNKIKKTIFIFIPSLLFLLIINSVSGLIAKNTYVRLNMVTKKTEKDTIGYYAPNQKRTIVFPGLKPYQVTINNLGLRTVGEDPQSIENTNNKQRILCVGDSMTFGLFNNDEDSYPYQLQKIINDNNTNIEIFNAGIGSTTIRDHLYYIKEKGLALNPDIVITNFYGNDLFELDREKPYYKEILEWESPSFNRLFKRTKFMRAFLKFYVFNKYNYWLSKTDDEKLRDILENKRTDIEDLLYASQNKHAELTIREPYNPRLEKLWKKYFAEVDKAATFLESKKIKLIFLINPEILSVFEQTEGNHEEILIDYLNERGIPYINLIPQWKKLKDNIIEYYNNAPRDFHLSRKGNQFLA</sequence>
<proteinExistence type="predicted"/>
<evidence type="ECO:0000259" key="1">
    <source>
        <dbReference type="Pfam" id="PF13472"/>
    </source>
</evidence>